<dbReference type="AlphaFoldDB" id="A0A834X6H5"/>
<dbReference type="Proteomes" id="UP000634136">
    <property type="component" value="Unassembled WGS sequence"/>
</dbReference>
<name>A0A834X6H5_9FABA</name>
<proteinExistence type="predicted"/>
<protein>
    <submittedName>
        <fullName evidence="1">Uncharacterized protein</fullName>
    </submittedName>
</protein>
<keyword evidence="2" id="KW-1185">Reference proteome</keyword>
<dbReference type="EMBL" id="JAAIUW010000003">
    <property type="protein sequence ID" value="KAF7839633.1"/>
    <property type="molecule type" value="Genomic_DNA"/>
</dbReference>
<evidence type="ECO:0000313" key="1">
    <source>
        <dbReference type="EMBL" id="KAF7839633.1"/>
    </source>
</evidence>
<accession>A0A834X6H5</accession>
<evidence type="ECO:0000313" key="2">
    <source>
        <dbReference type="Proteomes" id="UP000634136"/>
    </source>
</evidence>
<reference evidence="1" key="1">
    <citation type="submission" date="2020-09" db="EMBL/GenBank/DDBJ databases">
        <title>Genome-Enabled Discovery of Anthraquinone Biosynthesis in Senna tora.</title>
        <authorList>
            <person name="Kang S.-H."/>
            <person name="Pandey R.P."/>
            <person name="Lee C.-M."/>
            <person name="Sim J.-S."/>
            <person name="Jeong J.-T."/>
            <person name="Choi B.-S."/>
            <person name="Jung M."/>
            <person name="Ginzburg D."/>
            <person name="Zhao K."/>
            <person name="Won S.Y."/>
            <person name="Oh T.-J."/>
            <person name="Yu Y."/>
            <person name="Kim N.-H."/>
            <person name="Lee O.R."/>
            <person name="Lee T.-H."/>
            <person name="Bashyal P."/>
            <person name="Kim T.-S."/>
            <person name="Lee W.-H."/>
            <person name="Kawkins C."/>
            <person name="Kim C.-K."/>
            <person name="Kim J.S."/>
            <person name="Ahn B.O."/>
            <person name="Rhee S.Y."/>
            <person name="Sohng J.K."/>
        </authorList>
    </citation>
    <scope>NUCLEOTIDE SEQUENCE</scope>
    <source>
        <tissue evidence="1">Leaf</tissue>
    </source>
</reference>
<gene>
    <name evidence="1" type="ORF">G2W53_008115</name>
</gene>
<comment type="caution">
    <text evidence="1">The sequence shown here is derived from an EMBL/GenBank/DDBJ whole genome shotgun (WGS) entry which is preliminary data.</text>
</comment>
<organism evidence="1 2">
    <name type="scientific">Senna tora</name>
    <dbReference type="NCBI Taxonomy" id="362788"/>
    <lineage>
        <taxon>Eukaryota</taxon>
        <taxon>Viridiplantae</taxon>
        <taxon>Streptophyta</taxon>
        <taxon>Embryophyta</taxon>
        <taxon>Tracheophyta</taxon>
        <taxon>Spermatophyta</taxon>
        <taxon>Magnoliopsida</taxon>
        <taxon>eudicotyledons</taxon>
        <taxon>Gunneridae</taxon>
        <taxon>Pentapetalae</taxon>
        <taxon>rosids</taxon>
        <taxon>fabids</taxon>
        <taxon>Fabales</taxon>
        <taxon>Fabaceae</taxon>
        <taxon>Caesalpinioideae</taxon>
        <taxon>Cassia clade</taxon>
        <taxon>Senna</taxon>
    </lineage>
</organism>
<sequence length="65" mass="6809">MSAGEKGLAHGIEIPKENNGESAQFVVRESELGMSASHIGLTGQNPQFAFPNDELGAVSVDPKVN</sequence>